<accession>A0A7V8UUW3</accession>
<protein>
    <submittedName>
        <fullName evidence="2">ABC transporter substrate-binding protein</fullName>
    </submittedName>
</protein>
<organism evidence="2 3">
    <name type="scientific">Corynebacterium wankanglinii</name>
    <dbReference type="NCBI Taxonomy" id="2735136"/>
    <lineage>
        <taxon>Bacteria</taxon>
        <taxon>Bacillati</taxon>
        <taxon>Actinomycetota</taxon>
        <taxon>Actinomycetes</taxon>
        <taxon>Mycobacteriales</taxon>
        <taxon>Corynebacteriaceae</taxon>
        <taxon>Corynebacterium</taxon>
    </lineage>
</organism>
<dbReference type="PANTHER" id="PTHR43649">
    <property type="entry name" value="ARABINOSE-BINDING PROTEIN-RELATED"/>
    <property type="match status" value="1"/>
</dbReference>
<dbReference type="InterPro" id="IPR050490">
    <property type="entry name" value="Bact_solute-bd_prot1"/>
</dbReference>
<keyword evidence="3" id="KW-1185">Reference proteome</keyword>
<name>A0A7V8UUW3_9CORY</name>
<dbReference type="SUPFAM" id="SSF53850">
    <property type="entry name" value="Periplasmic binding protein-like II"/>
    <property type="match status" value="1"/>
</dbReference>
<feature type="chain" id="PRO_5030942477" evidence="1">
    <location>
        <begin position="32"/>
        <end position="445"/>
    </location>
</feature>
<sequence length="445" mass="48112">MENPMSTNSVTKRLGAAALAALTAVSLTACAGGSTSDSGDKGGNSAAGDENKIVFWSNHPGNSRDLEQELIDAFEKENPDLTVELVDGGANYEELAQKFNAALAGSDLPDVIVASDVTWFNFALNDATTPLDDLWESENINSDSYVDTLRDDYLYDGKHYGVPYSRSTNLMYWNTDDLAAAGLPTDRGPETWQEFDEWAGKLKNKTGHPALVIPDGSSYLDWYFQGMAWAFGGGYSNQWEPTFSDPKTIEAAKFLQDQVKKGHIEISTDPTVAFGNGNSSALLESTGSLGGLKESATVPFITTYLPGPGPSAATGGAGLAVPNGISDTRKKNAVKFIDFITNTENTIKFSQQTGYMPVRKDALDNAEERKFLDENPNAETAIKQLNENTKPQDYARVFVPGGGKRIGGALDRITVGGEDVEKVFADLDKETQQVIDRDITPKLNK</sequence>
<dbReference type="Proteomes" id="UP000577408">
    <property type="component" value="Unassembled WGS sequence"/>
</dbReference>
<gene>
    <name evidence="2" type="ORF">HMA55_07540</name>
</gene>
<dbReference type="EMBL" id="JABFED010000005">
    <property type="protein sequence ID" value="MBA1837747.1"/>
    <property type="molecule type" value="Genomic_DNA"/>
</dbReference>
<evidence type="ECO:0000256" key="1">
    <source>
        <dbReference type="SAM" id="SignalP"/>
    </source>
</evidence>
<dbReference type="AlphaFoldDB" id="A0A7V8UUW3"/>
<reference evidence="2 3" key="1">
    <citation type="submission" date="2020-05" db="EMBL/GenBank/DDBJ databases">
        <title>Descriptions of Corynebacterium xxxx sp. nov., Corynebacterium yyyy sp. nov. and Corynebacterium zzzz sp. nov.</title>
        <authorList>
            <person name="Zhang G."/>
        </authorList>
    </citation>
    <scope>NUCLEOTIDE SEQUENCE [LARGE SCALE GENOMIC DNA]</scope>
    <source>
        <strain evidence="3">zg-913</strain>
    </source>
</reference>
<keyword evidence="1" id="KW-0732">Signal</keyword>
<comment type="caution">
    <text evidence="2">The sequence shown here is derived from an EMBL/GenBank/DDBJ whole genome shotgun (WGS) entry which is preliminary data.</text>
</comment>
<dbReference type="Pfam" id="PF13416">
    <property type="entry name" value="SBP_bac_8"/>
    <property type="match status" value="1"/>
</dbReference>
<dbReference type="InterPro" id="IPR006059">
    <property type="entry name" value="SBP"/>
</dbReference>
<feature type="signal peptide" evidence="1">
    <location>
        <begin position="1"/>
        <end position="31"/>
    </location>
</feature>
<evidence type="ECO:0000313" key="2">
    <source>
        <dbReference type="EMBL" id="MBA1837747.1"/>
    </source>
</evidence>
<dbReference type="CDD" id="cd14748">
    <property type="entry name" value="PBP2_UgpB"/>
    <property type="match status" value="1"/>
</dbReference>
<proteinExistence type="predicted"/>
<evidence type="ECO:0000313" key="3">
    <source>
        <dbReference type="Proteomes" id="UP000577408"/>
    </source>
</evidence>
<dbReference type="PANTHER" id="PTHR43649:SF30">
    <property type="entry name" value="ABC TRANSPORTER SUBSTRATE-BINDING PROTEIN"/>
    <property type="match status" value="1"/>
</dbReference>
<dbReference type="Gene3D" id="3.40.190.10">
    <property type="entry name" value="Periplasmic binding protein-like II"/>
    <property type="match status" value="1"/>
</dbReference>